<protein>
    <recommendedName>
        <fullName evidence="4">DUF1275 domain-containing protein</fullName>
    </recommendedName>
</protein>
<feature type="transmembrane region" description="Helical" evidence="1">
    <location>
        <begin position="218"/>
        <end position="238"/>
    </location>
</feature>
<keyword evidence="1" id="KW-0812">Transmembrane</keyword>
<gene>
    <name evidence="2" type="ORF">EVOR1521_LOCUS7718</name>
</gene>
<feature type="transmembrane region" description="Helical" evidence="1">
    <location>
        <begin position="69"/>
        <end position="91"/>
    </location>
</feature>
<comment type="caution">
    <text evidence="2">The sequence shown here is derived from an EMBL/GenBank/DDBJ whole genome shotgun (WGS) entry which is preliminary data.</text>
</comment>
<evidence type="ECO:0000256" key="1">
    <source>
        <dbReference type="SAM" id="Phobius"/>
    </source>
</evidence>
<feature type="transmembrane region" description="Helical" evidence="1">
    <location>
        <begin position="185"/>
        <end position="206"/>
    </location>
</feature>
<name>A0AA36MNN5_9DINO</name>
<dbReference type="Pfam" id="PF06912">
    <property type="entry name" value="DUF1275"/>
    <property type="match status" value="1"/>
</dbReference>
<reference evidence="2" key="1">
    <citation type="submission" date="2023-08" db="EMBL/GenBank/DDBJ databases">
        <authorList>
            <person name="Chen Y."/>
            <person name="Shah S."/>
            <person name="Dougan E. K."/>
            <person name="Thang M."/>
            <person name="Chan C."/>
        </authorList>
    </citation>
    <scope>NUCLEOTIDE SEQUENCE</scope>
</reference>
<accession>A0AA36MNN5</accession>
<dbReference type="Proteomes" id="UP001178507">
    <property type="component" value="Unassembled WGS sequence"/>
</dbReference>
<sequence>MAGPTGPSGHSLTLLVLGFSLTAGFIDLVTLVRFSQFAAMQTGNMIMIGRDLYRLTLPNMSRDELLTSIAFHVATLVSHFAGVVLFCALAHWTRYPVRWAALLVGVLTASGALLDILSKGNDWGVCLVAASMGAMNFIPSPNSGLSSKLFMMTAIATGNLQKCAKMFFKLISCQKFSDADREQTCRAATTVIATIVGAILGALALFAKPLDTTYGQSIYLLLMAPLQSLVLFFHDFIFRPRPEAREELTADLGASLADMNPPRATA</sequence>
<proteinExistence type="predicted"/>
<dbReference type="InterPro" id="IPR010699">
    <property type="entry name" value="DUF1275"/>
</dbReference>
<dbReference type="EMBL" id="CAUJNA010000635">
    <property type="protein sequence ID" value="CAJ1379485.1"/>
    <property type="molecule type" value="Genomic_DNA"/>
</dbReference>
<dbReference type="AlphaFoldDB" id="A0AA36MNN5"/>
<evidence type="ECO:0008006" key="4">
    <source>
        <dbReference type="Google" id="ProtNLM"/>
    </source>
</evidence>
<evidence type="ECO:0000313" key="2">
    <source>
        <dbReference type="EMBL" id="CAJ1379485.1"/>
    </source>
</evidence>
<organism evidence="2 3">
    <name type="scientific">Effrenium voratum</name>
    <dbReference type="NCBI Taxonomy" id="2562239"/>
    <lineage>
        <taxon>Eukaryota</taxon>
        <taxon>Sar</taxon>
        <taxon>Alveolata</taxon>
        <taxon>Dinophyceae</taxon>
        <taxon>Suessiales</taxon>
        <taxon>Symbiodiniaceae</taxon>
        <taxon>Effrenium</taxon>
    </lineage>
</organism>
<feature type="transmembrane region" description="Helical" evidence="1">
    <location>
        <begin position="97"/>
        <end position="116"/>
    </location>
</feature>
<evidence type="ECO:0000313" key="3">
    <source>
        <dbReference type="Proteomes" id="UP001178507"/>
    </source>
</evidence>
<feature type="transmembrane region" description="Helical" evidence="1">
    <location>
        <begin position="12"/>
        <end position="32"/>
    </location>
</feature>
<feature type="transmembrane region" description="Helical" evidence="1">
    <location>
        <begin position="123"/>
        <end position="139"/>
    </location>
</feature>
<keyword evidence="1" id="KW-1133">Transmembrane helix</keyword>
<keyword evidence="1" id="KW-0472">Membrane</keyword>
<keyword evidence="3" id="KW-1185">Reference proteome</keyword>